<organism evidence="1 2">
    <name type="scientific">Platanthera guangdongensis</name>
    <dbReference type="NCBI Taxonomy" id="2320717"/>
    <lineage>
        <taxon>Eukaryota</taxon>
        <taxon>Viridiplantae</taxon>
        <taxon>Streptophyta</taxon>
        <taxon>Embryophyta</taxon>
        <taxon>Tracheophyta</taxon>
        <taxon>Spermatophyta</taxon>
        <taxon>Magnoliopsida</taxon>
        <taxon>Liliopsida</taxon>
        <taxon>Asparagales</taxon>
        <taxon>Orchidaceae</taxon>
        <taxon>Orchidoideae</taxon>
        <taxon>Orchideae</taxon>
        <taxon>Orchidinae</taxon>
        <taxon>Platanthera</taxon>
    </lineage>
</organism>
<dbReference type="Proteomes" id="UP001412067">
    <property type="component" value="Unassembled WGS sequence"/>
</dbReference>
<gene>
    <name evidence="1" type="ORF">KSP40_PGU018761</name>
</gene>
<dbReference type="EMBL" id="JBBWWR010000010">
    <property type="protein sequence ID" value="KAK8961237.1"/>
    <property type="molecule type" value="Genomic_DNA"/>
</dbReference>
<sequence length="172" mass="19479">MADEVSSPASQHRDGIKFSARLSANNIAAQRRRKNAISLGKERREVLIRTKRMCREGPADYNGTSLEIDMVVDEEKAILDSQASKVVEDLKSALRLHYIFDVNDILVKSTMVLPACYAKSFPDALCHSSSLYRRHLRPWAIPVTTSRTAAVLVNETRTFLPLFFRCLQRQEA</sequence>
<reference evidence="1 2" key="1">
    <citation type="journal article" date="2022" name="Nat. Plants">
        <title>Genomes of leafy and leafless Platanthera orchids illuminate the evolution of mycoheterotrophy.</title>
        <authorList>
            <person name="Li M.H."/>
            <person name="Liu K.W."/>
            <person name="Li Z."/>
            <person name="Lu H.C."/>
            <person name="Ye Q.L."/>
            <person name="Zhang D."/>
            <person name="Wang J.Y."/>
            <person name="Li Y.F."/>
            <person name="Zhong Z.M."/>
            <person name="Liu X."/>
            <person name="Yu X."/>
            <person name="Liu D.K."/>
            <person name="Tu X.D."/>
            <person name="Liu B."/>
            <person name="Hao Y."/>
            <person name="Liao X.Y."/>
            <person name="Jiang Y.T."/>
            <person name="Sun W.H."/>
            <person name="Chen J."/>
            <person name="Chen Y.Q."/>
            <person name="Ai Y."/>
            <person name="Zhai J.W."/>
            <person name="Wu S.S."/>
            <person name="Zhou Z."/>
            <person name="Hsiao Y.Y."/>
            <person name="Wu W.L."/>
            <person name="Chen Y.Y."/>
            <person name="Lin Y.F."/>
            <person name="Hsu J.L."/>
            <person name="Li C.Y."/>
            <person name="Wang Z.W."/>
            <person name="Zhao X."/>
            <person name="Zhong W.Y."/>
            <person name="Ma X.K."/>
            <person name="Ma L."/>
            <person name="Huang J."/>
            <person name="Chen G.Z."/>
            <person name="Huang M.Z."/>
            <person name="Huang L."/>
            <person name="Peng D.H."/>
            <person name="Luo Y.B."/>
            <person name="Zou S.Q."/>
            <person name="Chen S.P."/>
            <person name="Lan S."/>
            <person name="Tsai W.C."/>
            <person name="Van de Peer Y."/>
            <person name="Liu Z.J."/>
        </authorList>
    </citation>
    <scope>NUCLEOTIDE SEQUENCE [LARGE SCALE GENOMIC DNA]</scope>
    <source>
        <strain evidence="1">Lor288</strain>
    </source>
</reference>
<comment type="caution">
    <text evidence="1">The sequence shown here is derived from an EMBL/GenBank/DDBJ whole genome shotgun (WGS) entry which is preliminary data.</text>
</comment>
<evidence type="ECO:0000313" key="2">
    <source>
        <dbReference type="Proteomes" id="UP001412067"/>
    </source>
</evidence>
<evidence type="ECO:0000313" key="1">
    <source>
        <dbReference type="EMBL" id="KAK8961237.1"/>
    </source>
</evidence>
<name>A0ABR2MBJ2_9ASPA</name>
<accession>A0ABR2MBJ2</accession>
<protein>
    <submittedName>
        <fullName evidence="1">Importin subunit alpha-2</fullName>
    </submittedName>
</protein>
<keyword evidence="2" id="KW-1185">Reference proteome</keyword>
<proteinExistence type="predicted"/>